<evidence type="ECO:0000313" key="3">
    <source>
        <dbReference type="Proteomes" id="UP000886887"/>
    </source>
</evidence>
<dbReference type="Pfam" id="PF00882">
    <property type="entry name" value="Zn_dep_PLPC"/>
    <property type="match status" value="1"/>
</dbReference>
<feature type="domain" description="Phospholipase C/D" evidence="1">
    <location>
        <begin position="24"/>
        <end position="127"/>
    </location>
</feature>
<protein>
    <submittedName>
        <fullName evidence="2">Zinc dependent phospholipase C family protein</fullName>
    </submittedName>
</protein>
<comment type="caution">
    <text evidence="2">The sequence shown here is derived from an EMBL/GenBank/DDBJ whole genome shotgun (WGS) entry which is preliminary data.</text>
</comment>
<reference evidence="2" key="2">
    <citation type="journal article" date="2021" name="PeerJ">
        <title>Extensive microbial diversity within the chicken gut microbiome revealed by metagenomics and culture.</title>
        <authorList>
            <person name="Gilroy R."/>
            <person name="Ravi A."/>
            <person name="Getino M."/>
            <person name="Pursley I."/>
            <person name="Horton D.L."/>
            <person name="Alikhan N.F."/>
            <person name="Baker D."/>
            <person name="Gharbi K."/>
            <person name="Hall N."/>
            <person name="Watson M."/>
            <person name="Adriaenssens E.M."/>
            <person name="Foster-Nyarko E."/>
            <person name="Jarju S."/>
            <person name="Secka A."/>
            <person name="Antonio M."/>
            <person name="Oren A."/>
            <person name="Chaudhuri R.R."/>
            <person name="La Ragione R."/>
            <person name="Hildebrand F."/>
            <person name="Pallen M.J."/>
        </authorList>
    </citation>
    <scope>NUCLEOTIDE SEQUENCE</scope>
    <source>
        <strain evidence="2">ChiSxjej2B14-6234</strain>
    </source>
</reference>
<proteinExistence type="predicted"/>
<dbReference type="EMBL" id="DVFJ01000011">
    <property type="protein sequence ID" value="HIQ71422.1"/>
    <property type="molecule type" value="Genomic_DNA"/>
</dbReference>
<name>A0A9D1CQG1_9FIRM</name>
<dbReference type="InterPro" id="IPR029002">
    <property type="entry name" value="PLPC/GPLD1"/>
</dbReference>
<dbReference type="Proteomes" id="UP000886887">
    <property type="component" value="Unassembled WGS sequence"/>
</dbReference>
<evidence type="ECO:0000259" key="1">
    <source>
        <dbReference type="Pfam" id="PF00882"/>
    </source>
</evidence>
<organism evidence="2 3">
    <name type="scientific">Candidatus Onthenecus intestinigallinarum</name>
    <dbReference type="NCBI Taxonomy" id="2840875"/>
    <lineage>
        <taxon>Bacteria</taxon>
        <taxon>Bacillati</taxon>
        <taxon>Bacillota</taxon>
        <taxon>Clostridia</taxon>
        <taxon>Eubacteriales</taxon>
        <taxon>Candidatus Onthenecus</taxon>
    </lineage>
</organism>
<dbReference type="AlphaFoldDB" id="A0A9D1CQG1"/>
<accession>A0A9D1CQG1</accession>
<sequence length="299" mass="32688">MPASFLHQSVARATLGPSPAGLAGAEGPDPLFFCLHRQRGVCSPFALGSRMHKERTGAFLLALLRGARTSVQRDYALGFLTHYATDTTFHPFVYARTRTPQGRPSGTLHCAYEHALDQWLYLEQGHRAGTPRHMAGIAALTRPQRAQVAQLLCQAVRETYPDQKSASERLFEHALDDSVRLARILYSPTGIKYALLGALAWPLGLQRALHAHMVPLRLPKGDLTNETHAPWESPFAPGERHESVPDLLQAARARALTFVDAARAFYAGSLDEAALAQTLGSMSYDSGLPCAQDGLSRRS</sequence>
<gene>
    <name evidence="2" type="ORF">IAB73_04325</name>
</gene>
<reference evidence="2" key="1">
    <citation type="submission" date="2020-10" db="EMBL/GenBank/DDBJ databases">
        <authorList>
            <person name="Gilroy R."/>
        </authorList>
    </citation>
    <scope>NUCLEOTIDE SEQUENCE</scope>
    <source>
        <strain evidence="2">ChiSxjej2B14-6234</strain>
    </source>
</reference>
<evidence type="ECO:0000313" key="2">
    <source>
        <dbReference type="EMBL" id="HIQ71422.1"/>
    </source>
</evidence>